<comment type="caution">
    <text evidence="3">The sequence shown here is derived from an EMBL/GenBank/DDBJ whole genome shotgun (WGS) entry which is preliminary data.</text>
</comment>
<evidence type="ECO:0000259" key="2">
    <source>
        <dbReference type="PROSITE" id="PS50164"/>
    </source>
</evidence>
<evidence type="ECO:0000313" key="4">
    <source>
        <dbReference type="Proteomes" id="UP000282818"/>
    </source>
</evidence>
<dbReference type="InterPro" id="IPR035901">
    <property type="entry name" value="GIY-YIG_endonuc_sf"/>
</dbReference>
<feature type="domain" description="GIY-YIG" evidence="2">
    <location>
        <begin position="1"/>
        <end position="77"/>
    </location>
</feature>
<dbReference type="InterPro" id="IPR000305">
    <property type="entry name" value="GIY-YIG_endonuc"/>
</dbReference>
<proteinExistence type="inferred from homology"/>
<protein>
    <submittedName>
        <fullName evidence="3">GIY-YIG nuclease family protein</fullName>
    </submittedName>
</protein>
<evidence type="ECO:0000256" key="1">
    <source>
        <dbReference type="ARBA" id="ARBA00007435"/>
    </source>
</evidence>
<dbReference type="RefSeq" id="WP_127695403.1">
    <property type="nucleotide sequence ID" value="NZ_SACQ01000008.1"/>
</dbReference>
<comment type="similarity">
    <text evidence="1">Belongs to the UPF0213 family.</text>
</comment>
<dbReference type="PANTHER" id="PTHR34477:SF1">
    <property type="entry name" value="UPF0213 PROTEIN YHBQ"/>
    <property type="match status" value="1"/>
</dbReference>
<reference evidence="3 4" key="1">
    <citation type="submission" date="2019-01" db="EMBL/GenBank/DDBJ databases">
        <authorList>
            <person name="Chen W.-M."/>
        </authorList>
    </citation>
    <scope>NUCLEOTIDE SEQUENCE [LARGE SCALE GENOMIC DNA]</scope>
    <source>
        <strain evidence="3 4">HPM-16</strain>
    </source>
</reference>
<dbReference type="PANTHER" id="PTHR34477">
    <property type="entry name" value="UPF0213 PROTEIN YHBQ"/>
    <property type="match status" value="1"/>
</dbReference>
<dbReference type="Pfam" id="PF01541">
    <property type="entry name" value="GIY-YIG"/>
    <property type="match status" value="1"/>
</dbReference>
<dbReference type="CDD" id="cd10456">
    <property type="entry name" value="GIY-YIG_UPF0213"/>
    <property type="match status" value="1"/>
</dbReference>
<evidence type="ECO:0000313" key="3">
    <source>
        <dbReference type="EMBL" id="RVU29584.1"/>
    </source>
</evidence>
<dbReference type="PROSITE" id="PS50164">
    <property type="entry name" value="GIY_YIG"/>
    <property type="match status" value="1"/>
</dbReference>
<dbReference type="EMBL" id="SACQ01000008">
    <property type="protein sequence ID" value="RVU29584.1"/>
    <property type="molecule type" value="Genomic_DNA"/>
</dbReference>
<organism evidence="3 4">
    <name type="scientific">Neptunomonas marina</name>
    <dbReference type="NCBI Taxonomy" id="1815562"/>
    <lineage>
        <taxon>Bacteria</taxon>
        <taxon>Pseudomonadati</taxon>
        <taxon>Pseudomonadota</taxon>
        <taxon>Gammaproteobacteria</taxon>
        <taxon>Oceanospirillales</taxon>
        <taxon>Oceanospirillaceae</taxon>
        <taxon>Neptunomonas</taxon>
    </lineage>
</organism>
<keyword evidence="4" id="KW-1185">Reference proteome</keyword>
<dbReference type="AlphaFoldDB" id="A0A437Q509"/>
<dbReference type="Proteomes" id="UP000282818">
    <property type="component" value="Unassembled WGS sequence"/>
</dbReference>
<dbReference type="InterPro" id="IPR050190">
    <property type="entry name" value="UPF0213_domain"/>
</dbReference>
<name>A0A437Q509_9GAMM</name>
<gene>
    <name evidence="3" type="ORF">EOE65_15545</name>
</gene>
<sequence length="84" mass="9753">MWFVYLLECADKTLYAGITTDCERRVEEHNHDPRKGAKYTRARRPVALVWSEAQPTRAEATRRELAIKRLSRAKKLALIANLNN</sequence>
<accession>A0A437Q509</accession>
<dbReference type="SUPFAM" id="SSF82771">
    <property type="entry name" value="GIY-YIG endonuclease"/>
    <property type="match status" value="1"/>
</dbReference>
<dbReference type="Gene3D" id="3.40.1440.10">
    <property type="entry name" value="GIY-YIG endonuclease"/>
    <property type="match status" value="1"/>
</dbReference>